<evidence type="ECO:0000313" key="1">
    <source>
        <dbReference type="EMBL" id="GBN14546.1"/>
    </source>
</evidence>
<reference evidence="1 2" key="1">
    <citation type="journal article" date="2019" name="Sci. Rep.">
        <title>Orb-weaving spider Araneus ventricosus genome elucidates the spidroin gene catalogue.</title>
        <authorList>
            <person name="Kono N."/>
            <person name="Nakamura H."/>
            <person name="Ohtoshi R."/>
            <person name="Moran D.A.P."/>
            <person name="Shinohara A."/>
            <person name="Yoshida Y."/>
            <person name="Fujiwara M."/>
            <person name="Mori M."/>
            <person name="Tomita M."/>
            <person name="Arakawa K."/>
        </authorList>
    </citation>
    <scope>NUCLEOTIDE SEQUENCE [LARGE SCALE GENOMIC DNA]</scope>
</reference>
<dbReference type="Proteomes" id="UP000499080">
    <property type="component" value="Unassembled WGS sequence"/>
</dbReference>
<dbReference type="AlphaFoldDB" id="A0A4Y2LLX4"/>
<protein>
    <submittedName>
        <fullName evidence="1">Uncharacterized protein</fullName>
    </submittedName>
</protein>
<proteinExistence type="predicted"/>
<comment type="caution">
    <text evidence="1">The sequence shown here is derived from an EMBL/GenBank/DDBJ whole genome shotgun (WGS) entry which is preliminary data.</text>
</comment>
<name>A0A4Y2LLX4_ARAVE</name>
<sequence length="112" mass="12863">MNFSPEAITQYCDAFDSLNMSTTFYISRSFYSFLKPEIGYLLYKAEVESHPIKEYMKSRRLVTFSRLSCNSLLQLTFLVVVEFPGTNMHTAPWVCDKAATSTSRSVRANYNS</sequence>
<gene>
    <name evidence="1" type="ORF">AVEN_85881_1</name>
</gene>
<accession>A0A4Y2LLX4</accession>
<keyword evidence="2" id="KW-1185">Reference proteome</keyword>
<organism evidence="1 2">
    <name type="scientific">Araneus ventricosus</name>
    <name type="common">Orbweaver spider</name>
    <name type="synonym">Epeira ventricosa</name>
    <dbReference type="NCBI Taxonomy" id="182803"/>
    <lineage>
        <taxon>Eukaryota</taxon>
        <taxon>Metazoa</taxon>
        <taxon>Ecdysozoa</taxon>
        <taxon>Arthropoda</taxon>
        <taxon>Chelicerata</taxon>
        <taxon>Arachnida</taxon>
        <taxon>Araneae</taxon>
        <taxon>Araneomorphae</taxon>
        <taxon>Entelegynae</taxon>
        <taxon>Araneoidea</taxon>
        <taxon>Araneidae</taxon>
        <taxon>Araneus</taxon>
    </lineage>
</organism>
<evidence type="ECO:0000313" key="2">
    <source>
        <dbReference type="Proteomes" id="UP000499080"/>
    </source>
</evidence>
<dbReference type="EMBL" id="BGPR01005915">
    <property type="protein sequence ID" value="GBN14546.1"/>
    <property type="molecule type" value="Genomic_DNA"/>
</dbReference>